<gene>
    <name evidence="8" type="ORF">BBP16_04895</name>
</gene>
<keyword evidence="6" id="KW-0472">Membrane</keyword>
<protein>
    <submittedName>
        <fullName evidence="8">YSIRK signal domain/LPXTG anchor domain surface protein</fullName>
    </submittedName>
</protein>
<feature type="region of interest" description="Disordered" evidence="5">
    <location>
        <begin position="2317"/>
        <end position="2365"/>
    </location>
</feature>
<dbReference type="InterPro" id="IPR044055">
    <property type="entry name" value="RibLong"/>
</dbReference>
<dbReference type="NCBIfam" id="TIGR01168">
    <property type="entry name" value="YSIRK_signal"/>
    <property type="match status" value="1"/>
</dbReference>
<dbReference type="InterPro" id="IPR046776">
    <property type="entry name" value="Pectate_lyase_5"/>
</dbReference>
<dbReference type="EMBL" id="CP016400">
    <property type="protein sequence ID" value="AOG26206.1"/>
    <property type="molecule type" value="Genomic_DNA"/>
</dbReference>
<keyword evidence="1" id="KW-0134">Cell wall</keyword>
<dbReference type="PROSITE" id="PS50847">
    <property type="entry name" value="GRAM_POS_ANCHORING"/>
    <property type="match status" value="1"/>
</dbReference>
<feature type="domain" description="Gram-positive cocci surface proteins LPxTG" evidence="7">
    <location>
        <begin position="2753"/>
        <end position="2789"/>
    </location>
</feature>
<name>A0A9W3X5C7_LACJH</name>
<keyword evidence="3" id="KW-0732">Signal</keyword>
<dbReference type="Pfam" id="PF08428">
    <property type="entry name" value="Rib"/>
    <property type="match status" value="9"/>
</dbReference>
<feature type="compositionally biased region" description="Basic and acidic residues" evidence="5">
    <location>
        <begin position="2427"/>
        <end position="2445"/>
    </location>
</feature>
<feature type="compositionally biased region" description="Low complexity" evidence="5">
    <location>
        <begin position="747"/>
        <end position="760"/>
    </location>
</feature>
<dbReference type="InterPro" id="IPR005877">
    <property type="entry name" value="YSIRK_signal_dom"/>
</dbReference>
<feature type="region of interest" description="Disordered" evidence="5">
    <location>
        <begin position="2477"/>
        <end position="2527"/>
    </location>
</feature>
<evidence type="ECO:0000313" key="8">
    <source>
        <dbReference type="EMBL" id="AOG26206.1"/>
    </source>
</evidence>
<feature type="region of interest" description="Disordered" evidence="5">
    <location>
        <begin position="2733"/>
        <end position="2756"/>
    </location>
</feature>
<keyword evidence="6" id="KW-1133">Transmembrane helix</keyword>
<dbReference type="Pfam" id="PF18957">
    <property type="entry name" value="RibLong"/>
    <property type="match status" value="1"/>
</dbReference>
<feature type="compositionally biased region" description="Polar residues" evidence="5">
    <location>
        <begin position="727"/>
        <end position="741"/>
    </location>
</feature>
<sequence length="2789" mass="296887">MENKKERFSIRKFSIGAASVLIGFTLFGIGVDSQSVKADTVTPNSVNVKNGSEVNKTAEVLSNEKGKNATNTAVNSTVKSQNTVVNTVKSPAAVQTKVNNNTTNNTSQETLNKSVANSQTENSEKTNLTASNQNNTVKPIVQKANVQATNNQTESVNDYSQFLNALQNKNVSTITLDKNIDFSNANLNNGSYQDINNYGIARTVTIDGQKQYSLNMGENYIDLDSNTYYEPNASNPTRNWNVILKDLNLQTTSGYGPFWFNSATSNDSTLTFNGVTTSKDSGQLLNNSTASSYPNVNVNFEGENKLQGNLTNSNITSSALIQANNVNFSNGSTVFTANNNSSSNLADILASGNVVVDSSAQVDFNSEATSNMAGVSFANGAGDQTIDNATSGVFRLMPNAQVTMELGSGASMGVNNASNLDLQDSASLKITTSKMNSTGFRSAGLVGLDYDGDTNDSTVRISPNAVLSIIRTKVTDSDAPLLAMGPSSGDGEIYHLEVNDGSLNLQDSAYSSYLPSSYTLSKSQYWGGWPAILTMWGTSSQNYINFSNAKLINLQRTALNKPEYLIKTEGAGDYAYHQTHIVINSPDSTYNTPLTIIPAGETKPVTWNVKYLNNTSQGGDYAYAFRSYRDFGDWNNAGSEYMNGSVNDDTPAKGVNEVTLTAMASDPGSNSFSNGAVVPEGNETTASKALNSFINHFSWWNASGVKFGSNLDESNQYTPSYKPVNVEQGQTATDDPSFTNQDGKDITAPAGTTFTTGTDTPDWATINSSTGTVTVKPGTDVTTGAYNIPVTVTYPDTSTSETTVPVIVTKAGQTVTWGDNGAVVTSVDTSKLNAHETTENSQVLSPVGIVTAEGYELTDGKLSTTATPITIAPSTVSWTTTPDTNVATATASGKDITTSVNVDFTDNDATKNILGSKNGVVTTNPFTIDAKGAGAKTVTAPVNIVLGSDLTSEQFSQLVDNNIPTDEIAKTEWATKPNAQGQDGVIKITFTDKDANGQPTYLNINIPASSIKVTTDADDHNPEGQDVSTKVGEVPDAEKGIKNPGSLPSGTTYTWQNIPDTTKPGKKPAVVVVTYPDGSKDTVPTNVIVNAKPEIKTITTTVGGDPAATEGIANLNNGGTTPVDGYPTSATWTTKPDTSKPGATTGTATVTYPDGTTETVTIPVAVNGQGDVTVIDNGHVFSLHANDVVTHKTSDKNIIGGPVIENFKLSYYQGGQSYSKPYIYTLNADKTAYVLTQTGDNPAGVTVTAPQSINASDIKISWTKADTVLFNNALGAIKGNGQPTSLSSANNGGTKTITYTNWVNNQFGYPKYSAVVNSSSVNWPIYGKGPVSTYPFPSVYIYGAEANGTIPSVYSDTTDLKAALGDASKLVNTSDLTADHNAKFSSVDWQTLPSLDKANANASATVRINFTDGSYLDVPVSVNVIKVDQGVDDRTDDIYRDITRTINVEGESTPVVQHVIYSRARMTDRSKPAGQQTSYTAWAPAKNSEGQAITNFPQYEVTKPGYTATATGANIETVDGKQYVPASGRITEDSSNEVVNVTYAANEHTLVINYVDGNGTVVGTYNVPGKTDETVNVDVPGNVPTNWKLVPNQQTISSYKFGSGDPQPIAYKVEHGTEVVPVDKTDSRTYRKITQTIQEVPAGKTDADKKVVRTASVEFERTGVKDLVTGKTTWNAWNSNSETFPVYNIKEQKGYDSYVNGVKATEVAAVTVNPDSSNITDTITYVKQAAQPLPYDPARDDMSVTRTINYEVPTGHEAIAPVTQTVEYTRDVNGVAGYQDPVTGKPTWNPWHVKSGKAEFASTSVEQIKGYDSYVDGTKATEVAAAAVTEKDGEPQNGATVTVTYTANEHTLVINYVDGNGTVVGTYNVPGKTDETVNVDVPGNVPTNWKLVPNQQTISSYKFGSDDPQPVDYKVEHATKDITPTDPGVNPTDPKYKNMFTTVSRDIYQTKPGETKTKIDTQHVDFGRNGVEDLVTGVVTGTGDWKVGNIENNKFFEGGKAEFASENAPQIKGYDSYVDGVKSTEVPAASALKDGQPVNGAAVNVTYVKEDSTPVPYKPGQKAMNQYVTRTIVVHEPGQDPVIHYQTVHFTNEDKDGNSGYIDPVTGKVIYNTVWHVAGELNQANGTWAEFNAPTVKGYTPSQAKVAAEEVTAETKNATVDITYNPVAPTGQNVTTKVGEVPDADQGIANKGDLPDGTKYSWKTTPDVSTEGEKPAVVIVTYPGGSTVEVPVTVTGTKNPTDADKYTPEGQDVNTKTGVVPDPAEGIKNKSDLPDGTKYTWKDTPDVSTAGDKPATVVVTYPDGSKDEVPVTIHVTNPTTDADKYTPEGQDVNTKTGVVPDPAEGIKNKGDLPDGTKYTWKDTPDVTTEGNKPAVVVVTYPDGSKDEVPVTIHVTNPATPTDADKYTPEGQDVNTKTGVVPNPAEGIKNKGDLPDGTKYTWKDTPDVTTAGDKPATIVVIYPDGSKDEVPVTIHVTNPTTDADKYTPEGQDVNTKTGVVPNPADGIKNKSDLPDGTKYTWEKTPDVTKPGESTGVIVVTYPDGSKDEVPVTIHVTNPATPTDADKYTPEGQDVNTKTGVVPNPAEGIKNKSDLPDGTKYTWEKTPDVTKPGESTGVIVVTYPDGSKDEVTVKVIVNTNNVTPETQPIHTTPGVLPNSADAIKNKDEMPAGTKYTWKEVPNINTVGEHTGVITVTYPDGSSVDLTVKVYVDAVAKENNSNNTAQVITKHVAENNEKKTSATPAQQIKHSEKATLPQTGAKSENTAGILGLAIAAVGSLFGLGAGKKRRDK</sequence>
<evidence type="ECO:0000256" key="2">
    <source>
        <dbReference type="ARBA" id="ARBA00022525"/>
    </source>
</evidence>
<evidence type="ECO:0000256" key="6">
    <source>
        <dbReference type="SAM" id="Phobius"/>
    </source>
</evidence>
<dbReference type="InterPro" id="IPR059115">
    <property type="entry name" value="Rib"/>
</dbReference>
<reference evidence="8 9" key="1">
    <citation type="submission" date="2016-07" db="EMBL/GenBank/DDBJ databases">
        <title>Genome sequencing project for further understanding the molecular mechanisms of preventing non-alcoholic fatty liver disease.</title>
        <authorList>
            <person name="Wang H."/>
        </authorList>
    </citation>
    <scope>NUCLEOTIDE SEQUENCE [LARGE SCALE GENOMIC DNA]</scope>
    <source>
        <strain evidence="8 9">BS15</strain>
    </source>
</reference>
<keyword evidence="6" id="KW-0812">Transmembrane</keyword>
<feature type="region of interest" description="Disordered" evidence="5">
    <location>
        <begin position="2231"/>
        <end position="2290"/>
    </location>
</feature>
<feature type="compositionally biased region" description="Basic and acidic residues" evidence="5">
    <location>
        <begin position="2265"/>
        <end position="2285"/>
    </location>
</feature>
<dbReference type="Pfam" id="PF20585">
    <property type="entry name" value="Pectate_lyase_5"/>
    <property type="match status" value="1"/>
</dbReference>
<dbReference type="NCBIfam" id="TIGR01167">
    <property type="entry name" value="LPXTG_anchor"/>
    <property type="match status" value="1"/>
</dbReference>
<feature type="compositionally biased region" description="Basic and acidic residues" evidence="5">
    <location>
        <begin position="2587"/>
        <end position="2598"/>
    </location>
</feature>
<dbReference type="Pfam" id="PF17966">
    <property type="entry name" value="Muc_B2"/>
    <property type="match status" value="4"/>
</dbReference>
<evidence type="ECO:0000259" key="7">
    <source>
        <dbReference type="PROSITE" id="PS50847"/>
    </source>
</evidence>
<organism evidence="8 9">
    <name type="scientific">Lactobacillus johnsonii</name>
    <dbReference type="NCBI Taxonomy" id="33959"/>
    <lineage>
        <taxon>Bacteria</taxon>
        <taxon>Bacillati</taxon>
        <taxon>Bacillota</taxon>
        <taxon>Bacilli</taxon>
        <taxon>Lactobacillales</taxon>
        <taxon>Lactobacillaceae</taxon>
        <taxon>Lactobacillus</taxon>
    </lineage>
</organism>
<feature type="region of interest" description="Disordered" evidence="5">
    <location>
        <begin position="727"/>
        <end position="760"/>
    </location>
</feature>
<feature type="transmembrane region" description="Helical" evidence="6">
    <location>
        <begin position="2764"/>
        <end position="2783"/>
    </location>
</feature>
<evidence type="ECO:0000256" key="4">
    <source>
        <dbReference type="ARBA" id="ARBA00023088"/>
    </source>
</evidence>
<evidence type="ECO:0000256" key="1">
    <source>
        <dbReference type="ARBA" id="ARBA00022512"/>
    </source>
</evidence>
<evidence type="ECO:0000256" key="5">
    <source>
        <dbReference type="SAM" id="MobiDB-lite"/>
    </source>
</evidence>
<feature type="region of interest" description="Disordered" evidence="5">
    <location>
        <begin position="2396"/>
        <end position="2445"/>
    </location>
</feature>
<keyword evidence="4" id="KW-0572">Peptidoglycan-anchor</keyword>
<feature type="region of interest" description="Disordered" evidence="5">
    <location>
        <begin position="2183"/>
        <end position="2209"/>
    </location>
</feature>
<feature type="compositionally biased region" description="Basic and acidic residues" evidence="5">
    <location>
        <begin position="2506"/>
        <end position="2525"/>
    </location>
</feature>
<dbReference type="InterPro" id="IPR012706">
    <property type="entry name" value="Rib_alpha_Esp_rpt"/>
</dbReference>
<feature type="compositionally biased region" description="Basic and acidic residues" evidence="5">
    <location>
        <begin position="2344"/>
        <end position="2364"/>
    </location>
</feature>
<feature type="compositionally biased region" description="Polar residues" evidence="5">
    <location>
        <begin position="107"/>
        <end position="127"/>
    </location>
</feature>
<dbReference type="Pfam" id="PF04650">
    <property type="entry name" value="YSIRK_signal"/>
    <property type="match status" value="1"/>
</dbReference>
<proteinExistence type="predicted"/>
<feature type="region of interest" description="Disordered" evidence="5">
    <location>
        <begin position="97"/>
        <end position="127"/>
    </location>
</feature>
<dbReference type="Proteomes" id="UP000094691">
    <property type="component" value="Chromosome"/>
</dbReference>
<dbReference type="Pfam" id="PF00746">
    <property type="entry name" value="Gram_pos_anchor"/>
    <property type="match status" value="1"/>
</dbReference>
<dbReference type="InterPro" id="IPR019931">
    <property type="entry name" value="LPXTG_anchor"/>
</dbReference>
<dbReference type="NCBIfam" id="NF038186">
    <property type="entry name" value="YPDG_rpt"/>
    <property type="match status" value="1"/>
</dbReference>
<feature type="region of interest" description="Disordered" evidence="5">
    <location>
        <begin position="2556"/>
        <end position="2598"/>
    </location>
</feature>
<accession>A0A9W3X5C7</accession>
<dbReference type="Gene3D" id="2.60.40.4300">
    <property type="match status" value="5"/>
</dbReference>
<keyword evidence="2" id="KW-0964">Secreted</keyword>
<dbReference type="NCBIfam" id="TIGR02331">
    <property type="entry name" value="rib_alpha"/>
    <property type="match status" value="8"/>
</dbReference>
<dbReference type="InterPro" id="IPR041495">
    <property type="entry name" value="Mub_B2"/>
</dbReference>
<evidence type="ECO:0000256" key="3">
    <source>
        <dbReference type="ARBA" id="ARBA00022729"/>
    </source>
</evidence>
<evidence type="ECO:0000313" key="9">
    <source>
        <dbReference type="Proteomes" id="UP000094691"/>
    </source>
</evidence>